<feature type="transmembrane region" description="Helical" evidence="1">
    <location>
        <begin position="29"/>
        <end position="46"/>
    </location>
</feature>
<dbReference type="Proteomes" id="UP001432000">
    <property type="component" value="Chromosome"/>
</dbReference>
<dbReference type="InterPro" id="IPR024244">
    <property type="entry name" value="DUF2537"/>
</dbReference>
<proteinExistence type="predicted"/>
<gene>
    <name evidence="2" type="ORF">WDS16_00935</name>
</gene>
<keyword evidence="1" id="KW-1133">Transmembrane helix</keyword>
<organism evidence="2 3">
    <name type="scientific">Rhodococcus sovatensis</name>
    <dbReference type="NCBI Taxonomy" id="1805840"/>
    <lineage>
        <taxon>Bacteria</taxon>
        <taxon>Bacillati</taxon>
        <taxon>Actinomycetota</taxon>
        <taxon>Actinomycetes</taxon>
        <taxon>Mycobacteriales</taxon>
        <taxon>Nocardiaceae</taxon>
        <taxon>Rhodococcus</taxon>
    </lineage>
</organism>
<keyword evidence="1" id="KW-0472">Membrane</keyword>
<name>A0ABZ2PRL7_9NOCA</name>
<evidence type="ECO:0000256" key="1">
    <source>
        <dbReference type="SAM" id="Phobius"/>
    </source>
</evidence>
<evidence type="ECO:0000313" key="2">
    <source>
        <dbReference type="EMBL" id="WXG71517.1"/>
    </source>
</evidence>
<dbReference type="EMBL" id="CP147846">
    <property type="protein sequence ID" value="WXG71517.1"/>
    <property type="molecule type" value="Genomic_DNA"/>
</dbReference>
<feature type="transmembrane region" description="Helical" evidence="1">
    <location>
        <begin position="58"/>
        <end position="78"/>
    </location>
</feature>
<sequence length="80" mass="8191">MPVALFCAVLVGAALTAFGRELADINVLLAIGINLIVVGGAAPTVVRWRATPVWRWPVYGACVGAVISFVVLGISVVASA</sequence>
<keyword evidence="1" id="KW-0812">Transmembrane</keyword>
<keyword evidence="3" id="KW-1185">Reference proteome</keyword>
<protein>
    <submittedName>
        <fullName evidence="2">DUF2537 domain-containing protein</fullName>
    </submittedName>
</protein>
<dbReference type="Pfam" id="PF10801">
    <property type="entry name" value="DUF2537"/>
    <property type="match status" value="1"/>
</dbReference>
<evidence type="ECO:0000313" key="3">
    <source>
        <dbReference type="Proteomes" id="UP001432000"/>
    </source>
</evidence>
<reference evidence="2 3" key="1">
    <citation type="submission" date="2024-03" db="EMBL/GenBank/DDBJ databases">
        <title>Natural products discovery in diverse microorganisms through a two-stage MS feature dereplication strategy.</title>
        <authorList>
            <person name="Zhang R."/>
        </authorList>
    </citation>
    <scope>NUCLEOTIDE SEQUENCE [LARGE SCALE GENOMIC DNA]</scope>
    <source>
        <strain evidence="2 3">18930</strain>
    </source>
</reference>
<accession>A0ABZ2PRL7</accession>